<dbReference type="GO" id="GO:0004672">
    <property type="term" value="F:protein kinase activity"/>
    <property type="evidence" value="ECO:0007669"/>
    <property type="project" value="InterPro"/>
</dbReference>
<feature type="compositionally biased region" description="Low complexity" evidence="5">
    <location>
        <begin position="748"/>
        <end position="759"/>
    </location>
</feature>
<organism evidence="7 8">
    <name type="scientific">Hyalella azteca</name>
    <name type="common">Amphipod</name>
    <dbReference type="NCBI Taxonomy" id="294128"/>
    <lineage>
        <taxon>Eukaryota</taxon>
        <taxon>Metazoa</taxon>
        <taxon>Ecdysozoa</taxon>
        <taxon>Arthropoda</taxon>
        <taxon>Crustacea</taxon>
        <taxon>Multicrustacea</taxon>
        <taxon>Malacostraca</taxon>
        <taxon>Eumalacostraca</taxon>
        <taxon>Peracarida</taxon>
        <taxon>Amphipoda</taxon>
        <taxon>Senticaudata</taxon>
        <taxon>Talitrida</taxon>
        <taxon>Talitroidea</taxon>
        <taxon>Hyalellidae</taxon>
        <taxon>Hyalella</taxon>
    </lineage>
</organism>
<feature type="compositionally biased region" description="Low complexity" evidence="5">
    <location>
        <begin position="610"/>
        <end position="631"/>
    </location>
</feature>
<dbReference type="InterPro" id="IPR011009">
    <property type="entry name" value="Kinase-like_dom_sf"/>
</dbReference>
<dbReference type="GeneID" id="108679019"/>
<dbReference type="InterPro" id="IPR051177">
    <property type="entry name" value="CIK-Related_Protein"/>
</dbReference>
<name>A0A979FQ32_HYAAZ</name>
<dbReference type="Proteomes" id="UP000694843">
    <property type="component" value="Unplaced"/>
</dbReference>
<evidence type="ECO:0000256" key="5">
    <source>
        <dbReference type="SAM" id="MobiDB-lite"/>
    </source>
</evidence>
<sequence length="759" mass="82904">MWSLFSRSASASFQYDIGDAVCPGEGRSIFTLHHAKKKGCGTAFSAFVCHGSVHNNTELELARSAVQRLKSLRHPCILHYVDSLESDKAVYLITTAVSPLISWLLDSRFVSDQKADVQAWGIQQILRAVSFLNNDGNLEHCNVNSSSVFVTPGGEWKLGGLEFCRPAKGEGSVELPPNRLPVSLAVYDAPEKANSALWKDMKPWSTDSWGLGCFMWEVFNVTPLVQSGVLRNTTKFPSSVTGVYKQLLSESPARRPKASQVIEQLSGPSCFLDNKLIHTIDFLDNIHIRQSSEKQLFFTRLREDLDNIPPPIVKHKILPAVVTAQQFSSLGSMVLPSLLKMSELCSEPEYQSQVLPTVVQLFASPDRATRLQLLQQMETLAPHMDASTINDKVFPQLCTGFLDANPSIREHTIKSILHLAPKLNQQLLNIEVMKHFARLQAKDEQGGIRTNCTVCLGKIARHLSPTTRAKCLVSAFTRALKDPFPPARSAGVMALATTQHFYPVDQVAYRIVPALSLLTLDPEKNVRDVVFRVLKGFLSNLEKLSENPALKEEMERECESASGAGGWAGWAVGALTSKFYKSNISEDTSATASLKSDGNATKPRAEPLRSESQSSLPRASSPASPGAHASSTEGVRGAAPGAQVSSIESFMQASATDDNGSWSDGEEWQAMEDLPPPAANSGWENESWDPLEVAPGSVKRPSPPTSNSSSNWSSSSSALSASKDERAALREQRKDDRLKQIEAKRTSKGGPLKLGTKKP</sequence>
<dbReference type="SMART" id="SM00220">
    <property type="entry name" value="S_TKc"/>
    <property type="match status" value="1"/>
</dbReference>
<feature type="compositionally biased region" description="Basic and acidic residues" evidence="5">
    <location>
        <begin position="722"/>
        <end position="745"/>
    </location>
</feature>
<evidence type="ECO:0000256" key="3">
    <source>
        <dbReference type="ARBA" id="ARBA00042347"/>
    </source>
</evidence>
<dbReference type="OrthoDB" id="447103at2759"/>
<feature type="compositionally biased region" description="Polar residues" evidence="5">
    <location>
        <begin position="588"/>
        <end position="599"/>
    </location>
</feature>
<evidence type="ECO:0000256" key="4">
    <source>
        <dbReference type="ARBA" id="ARBA00056114"/>
    </source>
</evidence>
<proteinExistence type="inferred from homology"/>
<dbReference type="SMART" id="SM01349">
    <property type="entry name" value="TOG"/>
    <property type="match status" value="1"/>
</dbReference>
<feature type="compositionally biased region" description="Low complexity" evidence="5">
    <location>
        <begin position="705"/>
        <end position="721"/>
    </location>
</feature>
<dbReference type="Gene3D" id="1.10.510.10">
    <property type="entry name" value="Transferase(Phosphotransferase) domain 1"/>
    <property type="match status" value="1"/>
</dbReference>
<dbReference type="GO" id="GO:0005524">
    <property type="term" value="F:ATP binding"/>
    <property type="evidence" value="ECO:0007669"/>
    <property type="project" value="InterPro"/>
</dbReference>
<comment type="function">
    <text evidence="4">Regulates COPI-mediated retrograde protein traffic at the interface between the Golgi apparatus and the endoplasmic reticulum. Involved in the maintenance of the Golgi apparatus morphology.</text>
</comment>
<dbReference type="PANTHER" id="PTHR12984:SF3">
    <property type="entry name" value="N-TERMINAL KINASE-LIKE PROTEIN"/>
    <property type="match status" value="1"/>
</dbReference>
<dbReference type="OMA" id="NDTSWAG"/>
<dbReference type="RefSeq" id="XP_047738542.1">
    <property type="nucleotide sequence ID" value="XM_047882586.1"/>
</dbReference>
<dbReference type="Gene3D" id="1.25.10.10">
    <property type="entry name" value="Leucine-rich Repeat Variant"/>
    <property type="match status" value="1"/>
</dbReference>
<gene>
    <name evidence="8" type="primary">LOC108679019</name>
</gene>
<accession>A0A979FQ32</accession>
<dbReference type="GO" id="GO:0000226">
    <property type="term" value="P:microtubule cytoskeleton organization"/>
    <property type="evidence" value="ECO:0007669"/>
    <property type="project" value="UniProtKB-ARBA"/>
</dbReference>
<evidence type="ECO:0000259" key="6">
    <source>
        <dbReference type="PROSITE" id="PS50011"/>
    </source>
</evidence>
<dbReference type="Pfam" id="PF00069">
    <property type="entry name" value="Pkinase"/>
    <property type="match status" value="1"/>
</dbReference>
<dbReference type="SUPFAM" id="SSF56112">
    <property type="entry name" value="Protein kinase-like (PK-like)"/>
    <property type="match status" value="1"/>
</dbReference>
<feature type="domain" description="Protein kinase" evidence="6">
    <location>
        <begin position="15"/>
        <end position="272"/>
    </location>
</feature>
<protein>
    <recommendedName>
        <fullName evidence="2">N-terminal kinase-like protein</fullName>
    </recommendedName>
    <alternativeName>
        <fullName evidence="3">SCY1-like protein 1</fullName>
    </alternativeName>
</protein>
<dbReference type="AlphaFoldDB" id="A0A979FQ32"/>
<dbReference type="Gene3D" id="3.30.200.20">
    <property type="entry name" value="Phosphorylase Kinase, domain 1"/>
    <property type="match status" value="1"/>
</dbReference>
<dbReference type="SUPFAM" id="SSF48371">
    <property type="entry name" value="ARM repeat"/>
    <property type="match status" value="1"/>
</dbReference>
<comment type="similarity">
    <text evidence="1">Belongs to the protein kinase superfamily.</text>
</comment>
<evidence type="ECO:0000256" key="1">
    <source>
        <dbReference type="ARBA" id="ARBA00038349"/>
    </source>
</evidence>
<dbReference type="PROSITE" id="PS50011">
    <property type="entry name" value="PROTEIN_KINASE_DOM"/>
    <property type="match status" value="1"/>
</dbReference>
<evidence type="ECO:0000313" key="7">
    <source>
        <dbReference type="Proteomes" id="UP000694843"/>
    </source>
</evidence>
<dbReference type="InterPro" id="IPR000719">
    <property type="entry name" value="Prot_kinase_dom"/>
</dbReference>
<keyword evidence="7" id="KW-1185">Reference proteome</keyword>
<evidence type="ECO:0000313" key="8">
    <source>
        <dbReference type="RefSeq" id="XP_047738542.1"/>
    </source>
</evidence>
<feature type="compositionally biased region" description="Polar residues" evidence="5">
    <location>
        <begin position="643"/>
        <end position="662"/>
    </location>
</feature>
<evidence type="ECO:0000256" key="2">
    <source>
        <dbReference type="ARBA" id="ARBA00040972"/>
    </source>
</evidence>
<dbReference type="InterPro" id="IPR011989">
    <property type="entry name" value="ARM-like"/>
</dbReference>
<dbReference type="InterPro" id="IPR016024">
    <property type="entry name" value="ARM-type_fold"/>
</dbReference>
<reference evidence="8" key="1">
    <citation type="submission" date="2025-08" db="UniProtKB">
        <authorList>
            <consortium name="RefSeq"/>
        </authorList>
    </citation>
    <scope>IDENTIFICATION</scope>
    <source>
        <tissue evidence="8">Whole organism</tissue>
    </source>
</reference>
<feature type="region of interest" description="Disordered" evidence="5">
    <location>
        <begin position="588"/>
        <end position="759"/>
    </location>
</feature>
<dbReference type="KEGG" id="hazt:108679019"/>
<dbReference type="PANTHER" id="PTHR12984">
    <property type="entry name" value="SCY1-RELATED S/T PROTEIN KINASE-LIKE"/>
    <property type="match status" value="1"/>
</dbReference>
<dbReference type="InterPro" id="IPR034085">
    <property type="entry name" value="TOG"/>
</dbReference>
<dbReference type="CTD" id="43508"/>